<sequence length="484" mass="50616">MTHPQVTVSGTVTINGASVPIPAEDVHTTALDFVRSRGWTGAKEGCAEGECGACAVLVARPGLAAETEWTAVNACLLPAAALDGQEVVTAEGLGTPSALHPVQREMATRGGSQCGYCTPGFICSMAAEFYRPDRGAAGGADDGTVGPNGFDLHALSGNLCRCTGYRPIRDAAFAVGSPDPDDPLAERCSAPPPRARRTSVEHGGNVFLRPAALDEALLLLRERPSATVVAGSTDVGVEVNIRGRRPEFVIAVDRLPELRRLVVGPDFVEIGAAVPLTEVERALDGAVPLLSQMLPQFASRLIRNSATLGGNLGTGSPIGDSAPALLALEATLVLVDADGEREVALSDYFTGYRQSVRRPDELIRAVRVPLPLAPVAGFHKIAKRRFDDISSVAAAFALDIADGVVRTARIGLGGVAATPIRALRAEAALEGQSWSLATAREAASLLREEGTPLDDHRASARYRAAMLEQSLLKQYAATTAAAAR</sequence>
<dbReference type="InterPro" id="IPR016169">
    <property type="entry name" value="FAD-bd_PCMH_sub2"/>
</dbReference>
<dbReference type="PIRSF" id="PIRSF036557">
    <property type="entry name" value="XdhA_RC"/>
    <property type="match status" value="1"/>
</dbReference>
<dbReference type="Pfam" id="PF00111">
    <property type="entry name" value="Fer2"/>
    <property type="match status" value="1"/>
</dbReference>
<dbReference type="OrthoDB" id="159930at2"/>
<dbReference type="Gene3D" id="1.10.150.120">
    <property type="entry name" value="[2Fe-2S]-binding domain"/>
    <property type="match status" value="1"/>
</dbReference>
<dbReference type="eggNOG" id="COG4630">
    <property type="taxonomic scope" value="Bacteria"/>
</dbReference>
<dbReference type="InterPro" id="IPR006058">
    <property type="entry name" value="2Fe2S_fd_BS"/>
</dbReference>
<dbReference type="InterPro" id="IPR002346">
    <property type="entry name" value="Mopterin_DH_FAD-bd"/>
</dbReference>
<gene>
    <name evidence="9" type="ORF">HMPREF9336_02801</name>
</gene>
<dbReference type="GO" id="GO:0046872">
    <property type="term" value="F:metal ion binding"/>
    <property type="evidence" value="ECO:0007669"/>
    <property type="project" value="UniProtKB-KW"/>
</dbReference>
<accession>E5XTH9</accession>
<protein>
    <submittedName>
        <fullName evidence="9">Xanthine dehydrogenase, small subunit</fullName>
    </submittedName>
</protein>
<dbReference type="PANTHER" id="PTHR42659:SF2">
    <property type="entry name" value="XANTHINE DEHYDROGENASE SUBUNIT C-RELATED"/>
    <property type="match status" value="1"/>
</dbReference>
<dbReference type="InterPro" id="IPR036010">
    <property type="entry name" value="2Fe-2S_ferredoxin-like_sf"/>
</dbReference>
<evidence type="ECO:0000256" key="6">
    <source>
        <dbReference type="SAM" id="MobiDB-lite"/>
    </source>
</evidence>
<dbReference type="EMBL" id="ACZI02000002">
    <property type="protein sequence ID" value="EFV12339.1"/>
    <property type="molecule type" value="Genomic_DNA"/>
</dbReference>
<dbReference type="InterPro" id="IPR005107">
    <property type="entry name" value="CO_DH_flav_C"/>
</dbReference>
<keyword evidence="1" id="KW-0285">Flavoprotein</keyword>
<evidence type="ECO:0000256" key="3">
    <source>
        <dbReference type="ARBA" id="ARBA00022827"/>
    </source>
</evidence>
<dbReference type="Pfam" id="PF03450">
    <property type="entry name" value="CO_deh_flav_C"/>
    <property type="match status" value="1"/>
</dbReference>
<dbReference type="Pfam" id="PF01799">
    <property type="entry name" value="Fer2_2"/>
    <property type="match status" value="1"/>
</dbReference>
<reference evidence="9 10" key="1">
    <citation type="journal article" date="2011" name="Stand. Genomic Sci.">
        <title>High quality draft genome sequence of Segniliparus rugosus CDC 945(T)= (ATCC BAA-974(T)).</title>
        <authorList>
            <person name="Earl A.M."/>
            <person name="Desjardins C.A."/>
            <person name="Fitzgerald M.G."/>
            <person name="Arachchi H.M."/>
            <person name="Zeng Q."/>
            <person name="Mehta T."/>
            <person name="Griggs A."/>
            <person name="Birren B.W."/>
            <person name="Toney N.C."/>
            <person name="Carr J."/>
            <person name="Posey J."/>
            <person name="Butler W.R."/>
        </authorList>
    </citation>
    <scope>NUCLEOTIDE SEQUENCE [LARGE SCALE GENOMIC DNA]</scope>
    <source>
        <strain evidence="10">ATCC BAA-974 / DSM 45345 / CCUG 50838 / CIP 108380 / JCM 13579 / CDC 945</strain>
    </source>
</reference>
<evidence type="ECO:0000256" key="1">
    <source>
        <dbReference type="ARBA" id="ARBA00022630"/>
    </source>
</evidence>
<dbReference type="Gene3D" id="3.30.390.50">
    <property type="entry name" value="CO dehydrogenase flavoprotein, C-terminal domain"/>
    <property type="match status" value="1"/>
</dbReference>
<feature type="domain" description="2Fe-2S ferredoxin-type" evidence="7">
    <location>
        <begin position="4"/>
        <end position="93"/>
    </location>
</feature>
<dbReference type="InterPro" id="IPR016167">
    <property type="entry name" value="FAD-bd_PCMH_sub1"/>
</dbReference>
<dbReference type="SUPFAM" id="SSF55447">
    <property type="entry name" value="CO dehydrogenase flavoprotein C-terminal domain-like"/>
    <property type="match status" value="1"/>
</dbReference>
<proteinExistence type="predicted"/>
<dbReference type="InterPro" id="IPR036318">
    <property type="entry name" value="FAD-bd_PCMH-like_sf"/>
</dbReference>
<feature type="region of interest" description="Disordered" evidence="6">
    <location>
        <begin position="180"/>
        <end position="199"/>
    </location>
</feature>
<dbReference type="SUPFAM" id="SSF56176">
    <property type="entry name" value="FAD-binding/transporter-associated domain-like"/>
    <property type="match status" value="1"/>
</dbReference>
<keyword evidence="4" id="KW-0560">Oxidoreductase</keyword>
<dbReference type="STRING" id="679197.HMPREF9336_02801"/>
<dbReference type="GO" id="GO:0071949">
    <property type="term" value="F:FAD binding"/>
    <property type="evidence" value="ECO:0007669"/>
    <property type="project" value="InterPro"/>
</dbReference>
<organism evidence="9 10">
    <name type="scientific">Segniliparus rugosus (strain ATCC BAA-974 / DSM 45345 / CCUG 50838 / CIP 108380 / JCM 13579 / CDC 945)</name>
    <dbReference type="NCBI Taxonomy" id="679197"/>
    <lineage>
        <taxon>Bacteria</taxon>
        <taxon>Bacillati</taxon>
        <taxon>Actinomycetota</taxon>
        <taxon>Actinomycetes</taxon>
        <taxon>Mycobacteriales</taxon>
        <taxon>Segniliparaceae</taxon>
        <taxon>Segniliparus</taxon>
    </lineage>
</organism>
<keyword evidence="2" id="KW-0479">Metal-binding</keyword>
<name>E5XTH9_SEGRC</name>
<dbReference type="Proteomes" id="UP000004816">
    <property type="component" value="Unassembled WGS sequence"/>
</dbReference>
<evidence type="ECO:0000256" key="5">
    <source>
        <dbReference type="ARBA" id="ARBA00023004"/>
    </source>
</evidence>
<dbReference type="Gene3D" id="3.30.465.10">
    <property type="match status" value="1"/>
</dbReference>
<dbReference type="PROSITE" id="PS00197">
    <property type="entry name" value="2FE2S_FER_1"/>
    <property type="match status" value="1"/>
</dbReference>
<dbReference type="SMART" id="SM01092">
    <property type="entry name" value="CO_deh_flav_C"/>
    <property type="match status" value="1"/>
</dbReference>
<dbReference type="RefSeq" id="WP_007471384.1">
    <property type="nucleotide sequence ID" value="NZ_KI391953.1"/>
</dbReference>
<dbReference type="Gene3D" id="3.10.20.30">
    <property type="match status" value="1"/>
</dbReference>
<dbReference type="InterPro" id="IPR051312">
    <property type="entry name" value="Diverse_Substr_Oxidored"/>
</dbReference>
<dbReference type="SUPFAM" id="SSF47741">
    <property type="entry name" value="CO dehydrogenase ISP C-domain like"/>
    <property type="match status" value="1"/>
</dbReference>
<dbReference type="GO" id="GO:0016491">
    <property type="term" value="F:oxidoreductase activity"/>
    <property type="evidence" value="ECO:0007669"/>
    <property type="project" value="UniProtKB-KW"/>
</dbReference>
<evidence type="ECO:0000256" key="2">
    <source>
        <dbReference type="ARBA" id="ARBA00022723"/>
    </source>
</evidence>
<evidence type="ECO:0000313" key="10">
    <source>
        <dbReference type="Proteomes" id="UP000004816"/>
    </source>
</evidence>
<keyword evidence="3" id="KW-0274">FAD</keyword>
<keyword evidence="5" id="KW-0408">Iron</keyword>
<keyword evidence="10" id="KW-1185">Reference proteome</keyword>
<dbReference type="HOGENOM" id="CLU_001681_9_0_11"/>
<dbReference type="SUPFAM" id="SSF54292">
    <property type="entry name" value="2Fe-2S ferredoxin-like"/>
    <property type="match status" value="1"/>
</dbReference>
<dbReference type="InterPro" id="IPR012175">
    <property type="entry name" value="Xanth_DH_ssu_bac"/>
</dbReference>
<dbReference type="PROSITE" id="PS51085">
    <property type="entry name" value="2FE2S_FER_2"/>
    <property type="match status" value="1"/>
</dbReference>
<dbReference type="InterPro" id="IPR002888">
    <property type="entry name" value="2Fe-2S-bd"/>
</dbReference>
<dbReference type="Gene3D" id="3.30.43.10">
    <property type="entry name" value="Uridine Diphospho-n-acetylenolpyruvylglucosamine Reductase, domain 2"/>
    <property type="match status" value="1"/>
</dbReference>
<dbReference type="InterPro" id="IPR036884">
    <property type="entry name" value="2Fe-2S-bd_dom_sf"/>
</dbReference>
<dbReference type="InterPro" id="IPR012675">
    <property type="entry name" value="Beta-grasp_dom_sf"/>
</dbReference>
<evidence type="ECO:0000259" key="8">
    <source>
        <dbReference type="PROSITE" id="PS51387"/>
    </source>
</evidence>
<dbReference type="InterPro" id="IPR001041">
    <property type="entry name" value="2Fe-2S_ferredoxin-type"/>
</dbReference>
<dbReference type="PANTHER" id="PTHR42659">
    <property type="entry name" value="XANTHINE DEHYDROGENASE SUBUNIT C-RELATED"/>
    <property type="match status" value="1"/>
</dbReference>
<dbReference type="InterPro" id="IPR016166">
    <property type="entry name" value="FAD-bd_PCMH"/>
</dbReference>
<dbReference type="AlphaFoldDB" id="E5XTH9"/>
<dbReference type="PROSITE" id="PS51387">
    <property type="entry name" value="FAD_PCMH"/>
    <property type="match status" value="1"/>
</dbReference>
<evidence type="ECO:0000313" key="9">
    <source>
        <dbReference type="EMBL" id="EFV12339.1"/>
    </source>
</evidence>
<evidence type="ECO:0000259" key="7">
    <source>
        <dbReference type="PROSITE" id="PS51085"/>
    </source>
</evidence>
<feature type="domain" description="FAD-binding PCMH-type" evidence="8">
    <location>
        <begin position="199"/>
        <end position="373"/>
    </location>
</feature>
<dbReference type="InterPro" id="IPR036683">
    <property type="entry name" value="CO_DH_flav_C_dom_sf"/>
</dbReference>
<evidence type="ECO:0000256" key="4">
    <source>
        <dbReference type="ARBA" id="ARBA00023002"/>
    </source>
</evidence>
<dbReference type="GO" id="GO:0051537">
    <property type="term" value="F:2 iron, 2 sulfur cluster binding"/>
    <property type="evidence" value="ECO:0007669"/>
    <property type="project" value="InterPro"/>
</dbReference>
<dbReference type="Pfam" id="PF00941">
    <property type="entry name" value="FAD_binding_5"/>
    <property type="match status" value="1"/>
</dbReference>
<comment type="caution">
    <text evidence="9">The sequence shown here is derived from an EMBL/GenBank/DDBJ whole genome shotgun (WGS) entry which is preliminary data.</text>
</comment>